<name>A0AAP0DVD5_9ASTR</name>
<accession>A0AAP0DVD5</accession>
<comment type="caution">
    <text evidence="1">The sequence shown here is derived from an EMBL/GenBank/DDBJ whole genome shotgun (WGS) entry which is preliminary data.</text>
</comment>
<protein>
    <submittedName>
        <fullName evidence="1">Uncharacterized protein</fullName>
    </submittedName>
</protein>
<sequence length="97" mass="10632">MSPKKTDKEENSMLRSNSPIYAISASRSSSLPQIGLFGSYEFQSALIAVAAHVTDPSEADRLKFLTSPAGEVAKVLVTWVGYHDLSDTYDGYLKARF</sequence>
<dbReference type="AlphaFoldDB" id="A0AAP0DVD5"/>
<reference evidence="1 2" key="1">
    <citation type="submission" date="2024-04" db="EMBL/GenBank/DDBJ databases">
        <title>The reference genome of an endangered Asteraceae, Deinandra increscens subsp. villosa, native to the Central Coast of California.</title>
        <authorList>
            <person name="Guilliams M."/>
            <person name="Hasenstab-Lehman K."/>
            <person name="Meyer R."/>
            <person name="Mcevoy S."/>
        </authorList>
    </citation>
    <scope>NUCLEOTIDE SEQUENCE [LARGE SCALE GENOMIC DNA]</scope>
    <source>
        <tissue evidence="1">Leaf</tissue>
    </source>
</reference>
<evidence type="ECO:0000313" key="1">
    <source>
        <dbReference type="EMBL" id="KAK9080045.1"/>
    </source>
</evidence>
<dbReference type="Proteomes" id="UP001408789">
    <property type="component" value="Unassembled WGS sequence"/>
</dbReference>
<dbReference type="EMBL" id="JBCNJP010000003">
    <property type="protein sequence ID" value="KAK9080045.1"/>
    <property type="molecule type" value="Genomic_DNA"/>
</dbReference>
<gene>
    <name evidence="1" type="ORF">SSX86_001720</name>
</gene>
<evidence type="ECO:0000313" key="2">
    <source>
        <dbReference type="Proteomes" id="UP001408789"/>
    </source>
</evidence>
<keyword evidence="2" id="KW-1185">Reference proteome</keyword>
<proteinExistence type="predicted"/>
<organism evidence="1 2">
    <name type="scientific">Deinandra increscens subsp. villosa</name>
    <dbReference type="NCBI Taxonomy" id="3103831"/>
    <lineage>
        <taxon>Eukaryota</taxon>
        <taxon>Viridiplantae</taxon>
        <taxon>Streptophyta</taxon>
        <taxon>Embryophyta</taxon>
        <taxon>Tracheophyta</taxon>
        <taxon>Spermatophyta</taxon>
        <taxon>Magnoliopsida</taxon>
        <taxon>eudicotyledons</taxon>
        <taxon>Gunneridae</taxon>
        <taxon>Pentapetalae</taxon>
        <taxon>asterids</taxon>
        <taxon>campanulids</taxon>
        <taxon>Asterales</taxon>
        <taxon>Asteraceae</taxon>
        <taxon>Asteroideae</taxon>
        <taxon>Heliantheae alliance</taxon>
        <taxon>Madieae</taxon>
        <taxon>Madiinae</taxon>
        <taxon>Deinandra</taxon>
    </lineage>
</organism>